<evidence type="ECO:0000313" key="2">
    <source>
        <dbReference type="EMBL" id="RIJ43061.1"/>
    </source>
</evidence>
<dbReference type="OrthoDB" id="384721at2"/>
<dbReference type="Gene3D" id="3.20.20.190">
    <property type="entry name" value="Phosphatidylinositol (PI) phosphodiesterase"/>
    <property type="match status" value="1"/>
</dbReference>
<keyword evidence="3" id="KW-1185">Reference proteome</keyword>
<feature type="domain" description="GP-PDE" evidence="1">
    <location>
        <begin position="34"/>
        <end position="303"/>
    </location>
</feature>
<dbReference type="GO" id="GO:0006629">
    <property type="term" value="P:lipid metabolic process"/>
    <property type="evidence" value="ECO:0007669"/>
    <property type="project" value="InterPro"/>
</dbReference>
<dbReference type="Pfam" id="PF03009">
    <property type="entry name" value="GDPD"/>
    <property type="match status" value="1"/>
</dbReference>
<sequence length="303" mass="34057">MNKSLCIALLGLLALAGCKSNEKMAQQNAPLPAFDTEGHRGARGLMPENTIPAMIKAIDLGVTTIEMDCHITKDGKVVVTHDPHLNPAYARTPQGQNITEEESHKYAVYQMDYEQVRAFEMGTKPYDLYPQQQKTKTYIPLLAELVDSVQAYLKENKLPQVFYNIEVKSKEGKDGELHPAPAEFVSRMVEVLQQKEITPYVIIQSFDKRALQELRRQYPQVRASLLVSNKLSVEENLAELGFTPDVYSPNAKLVDAALIKACHDRNIKVIPWTVNSTEDMQRLKVLGVDGIISDYPNLFSQVL</sequence>
<dbReference type="PANTHER" id="PTHR46211">
    <property type="entry name" value="GLYCEROPHOSPHORYL DIESTER PHOSPHODIESTERASE"/>
    <property type="match status" value="1"/>
</dbReference>
<dbReference type="RefSeq" id="WP_119430941.1">
    <property type="nucleotide sequence ID" value="NZ_QWGE01000001.1"/>
</dbReference>
<dbReference type="AlphaFoldDB" id="A0A399SJU1"/>
<name>A0A399SJU1_9BACT</name>
<organism evidence="2 3">
    <name type="scientific">Pontibacter oryzae</name>
    <dbReference type="NCBI Taxonomy" id="2304593"/>
    <lineage>
        <taxon>Bacteria</taxon>
        <taxon>Pseudomonadati</taxon>
        <taxon>Bacteroidota</taxon>
        <taxon>Cytophagia</taxon>
        <taxon>Cytophagales</taxon>
        <taxon>Hymenobacteraceae</taxon>
        <taxon>Pontibacter</taxon>
    </lineage>
</organism>
<gene>
    <name evidence="2" type="ORF">D1627_04295</name>
</gene>
<protein>
    <submittedName>
        <fullName evidence="2">Glycerophosphodiester phosphodiesterase</fullName>
    </submittedName>
</protein>
<dbReference type="GO" id="GO:0008081">
    <property type="term" value="F:phosphoric diester hydrolase activity"/>
    <property type="evidence" value="ECO:0007669"/>
    <property type="project" value="InterPro"/>
</dbReference>
<dbReference type="EMBL" id="QWGE01000001">
    <property type="protein sequence ID" value="RIJ43061.1"/>
    <property type="molecule type" value="Genomic_DNA"/>
</dbReference>
<dbReference type="InterPro" id="IPR017946">
    <property type="entry name" value="PLC-like_Pdiesterase_TIM-brl"/>
</dbReference>
<accession>A0A399SJU1</accession>
<dbReference type="InterPro" id="IPR030395">
    <property type="entry name" value="GP_PDE_dom"/>
</dbReference>
<dbReference type="Proteomes" id="UP000266005">
    <property type="component" value="Unassembled WGS sequence"/>
</dbReference>
<dbReference type="PANTHER" id="PTHR46211:SF14">
    <property type="entry name" value="GLYCEROPHOSPHODIESTER PHOSPHODIESTERASE"/>
    <property type="match status" value="1"/>
</dbReference>
<dbReference type="PROSITE" id="PS51257">
    <property type="entry name" value="PROKAR_LIPOPROTEIN"/>
    <property type="match status" value="1"/>
</dbReference>
<proteinExistence type="predicted"/>
<reference evidence="3" key="1">
    <citation type="submission" date="2018-08" db="EMBL/GenBank/DDBJ databases">
        <title>Mucilaginibacter sp. MYSH2.</title>
        <authorList>
            <person name="Seo T."/>
        </authorList>
    </citation>
    <scope>NUCLEOTIDE SEQUENCE [LARGE SCALE GENOMIC DNA]</scope>
    <source>
        <strain evidence="3">KIRAN</strain>
    </source>
</reference>
<evidence type="ECO:0000259" key="1">
    <source>
        <dbReference type="PROSITE" id="PS51704"/>
    </source>
</evidence>
<dbReference type="SUPFAM" id="SSF51695">
    <property type="entry name" value="PLC-like phosphodiesterases"/>
    <property type="match status" value="1"/>
</dbReference>
<evidence type="ECO:0000313" key="3">
    <source>
        <dbReference type="Proteomes" id="UP000266005"/>
    </source>
</evidence>
<dbReference type="PROSITE" id="PS51704">
    <property type="entry name" value="GP_PDE"/>
    <property type="match status" value="1"/>
</dbReference>
<comment type="caution">
    <text evidence="2">The sequence shown here is derived from an EMBL/GenBank/DDBJ whole genome shotgun (WGS) entry which is preliminary data.</text>
</comment>